<proteinExistence type="predicted"/>
<dbReference type="OrthoDB" id="7294637at2"/>
<organism evidence="1 2">
    <name type="scientific">Hymenobacter jeollabukensis</name>
    <dbReference type="NCBI Taxonomy" id="2025313"/>
    <lineage>
        <taxon>Bacteria</taxon>
        <taxon>Pseudomonadati</taxon>
        <taxon>Bacteroidota</taxon>
        <taxon>Cytophagia</taxon>
        <taxon>Cytophagales</taxon>
        <taxon>Hymenobacteraceae</taxon>
        <taxon>Hymenobacter</taxon>
    </lineage>
</organism>
<dbReference type="EMBL" id="VAJM01000003">
    <property type="protein sequence ID" value="TLM94151.1"/>
    <property type="molecule type" value="Genomic_DNA"/>
</dbReference>
<dbReference type="RefSeq" id="WP_138076930.1">
    <property type="nucleotide sequence ID" value="NZ_VAJM01000003.1"/>
</dbReference>
<sequence length="68" mass="7484">MAPVPQNGQVARPGWRWFLDEVSNNVYRARLVDAAGRTVETTGSDPAALLSWCQQAAADIEQTLKAER</sequence>
<protein>
    <submittedName>
        <fullName evidence="1">Uncharacterized protein</fullName>
    </submittedName>
</protein>
<accession>A0A5R8WSI5</accession>
<evidence type="ECO:0000313" key="1">
    <source>
        <dbReference type="EMBL" id="TLM94151.1"/>
    </source>
</evidence>
<reference evidence="1 2" key="1">
    <citation type="submission" date="2019-05" db="EMBL/GenBank/DDBJ databases">
        <title>Hymenobacter edaphi sp. nov., isolated from abandoned arsenic-contaminated farmland soil.</title>
        <authorList>
            <person name="Nie L."/>
        </authorList>
    </citation>
    <scope>NUCLEOTIDE SEQUENCE [LARGE SCALE GENOMIC DNA]</scope>
    <source>
        <strain evidence="1 2">1-3-3-8</strain>
    </source>
</reference>
<name>A0A5R8WSI5_9BACT</name>
<dbReference type="AlphaFoldDB" id="A0A5R8WSI5"/>
<evidence type="ECO:0000313" key="2">
    <source>
        <dbReference type="Proteomes" id="UP000305517"/>
    </source>
</evidence>
<gene>
    <name evidence="1" type="ORF">FDY95_09030</name>
</gene>
<keyword evidence="2" id="KW-1185">Reference proteome</keyword>
<comment type="caution">
    <text evidence="1">The sequence shown here is derived from an EMBL/GenBank/DDBJ whole genome shotgun (WGS) entry which is preliminary data.</text>
</comment>
<dbReference type="Proteomes" id="UP000305517">
    <property type="component" value="Unassembled WGS sequence"/>
</dbReference>